<proteinExistence type="predicted"/>
<name>A0A0G1F022_9BACT</name>
<dbReference type="EMBL" id="LCEY01000025">
    <property type="protein sequence ID" value="KKS80188.1"/>
    <property type="molecule type" value="Genomic_DNA"/>
</dbReference>
<organism evidence="1 2">
    <name type="scientific">Candidatus Woesebacteria bacterium GW2011_GWC1_43_10b</name>
    <dbReference type="NCBI Taxonomy" id="1618585"/>
    <lineage>
        <taxon>Bacteria</taxon>
        <taxon>Candidatus Woeseibacteriota</taxon>
    </lineage>
</organism>
<gene>
    <name evidence="1" type="ORF">UV56_C0025G0015</name>
</gene>
<dbReference type="Proteomes" id="UP000034611">
    <property type="component" value="Unassembled WGS sequence"/>
</dbReference>
<sequence length="216" mass="25586">MKSELYELKWKKFLKRVRLFRFVPFVEFVLAAGSLATGKVHEGSDFDVMVGVRQGRIFTARFFSVAIFELFGYRRKGTDHKGNVSDKICLNHFVTERAYKLRPPYGGTWMELYQSLVPVMGNEEKIERFFEVNDWMDPKRVYRRDARYIKINSSPIKELLEWIFRGRMGDGLEKVFKRKQIARIETGLPKALGHKGRVFWSDDELEFHPDRSKFEE</sequence>
<dbReference type="AlphaFoldDB" id="A0A0G1F022"/>
<evidence type="ECO:0008006" key="3">
    <source>
        <dbReference type="Google" id="ProtNLM"/>
    </source>
</evidence>
<reference evidence="1 2" key="1">
    <citation type="journal article" date="2015" name="Nature">
        <title>rRNA introns, odd ribosomes, and small enigmatic genomes across a large radiation of phyla.</title>
        <authorList>
            <person name="Brown C.T."/>
            <person name="Hug L.A."/>
            <person name="Thomas B.C."/>
            <person name="Sharon I."/>
            <person name="Castelle C.J."/>
            <person name="Singh A."/>
            <person name="Wilkins M.J."/>
            <person name="Williams K.H."/>
            <person name="Banfield J.F."/>
        </authorList>
    </citation>
    <scope>NUCLEOTIDE SEQUENCE [LARGE SCALE GENOMIC DNA]</scope>
</reference>
<dbReference type="InterPro" id="IPR043519">
    <property type="entry name" value="NT_sf"/>
</dbReference>
<evidence type="ECO:0000313" key="2">
    <source>
        <dbReference type="Proteomes" id="UP000034611"/>
    </source>
</evidence>
<protein>
    <recommendedName>
        <fullName evidence="3">Polymerase nucleotidyl transferase domain-containing protein</fullName>
    </recommendedName>
</protein>
<evidence type="ECO:0000313" key="1">
    <source>
        <dbReference type="EMBL" id="KKS80188.1"/>
    </source>
</evidence>
<accession>A0A0G1F022</accession>
<dbReference type="SUPFAM" id="SSF81301">
    <property type="entry name" value="Nucleotidyltransferase"/>
    <property type="match status" value="1"/>
</dbReference>
<comment type="caution">
    <text evidence="1">The sequence shown here is derived from an EMBL/GenBank/DDBJ whole genome shotgun (WGS) entry which is preliminary data.</text>
</comment>